<dbReference type="HOGENOM" id="CLU_032523_1_0_1"/>
<feature type="transmembrane region" description="Helical" evidence="11">
    <location>
        <begin position="461"/>
        <end position="486"/>
    </location>
</feature>
<dbReference type="EnsemblMetazoa" id="CapteT129824">
    <property type="protein sequence ID" value="CapteP129824"/>
    <property type="gene ID" value="CapteG129824"/>
</dbReference>
<reference evidence="14" key="3">
    <citation type="submission" date="2015-06" db="UniProtKB">
        <authorList>
            <consortium name="EnsemblMetazoa"/>
        </authorList>
    </citation>
    <scope>IDENTIFICATION</scope>
</reference>
<feature type="transmembrane region" description="Helical" evidence="11">
    <location>
        <begin position="187"/>
        <end position="207"/>
    </location>
</feature>
<dbReference type="EMBL" id="AMQN01005337">
    <property type="status" value="NOT_ANNOTATED_CDS"/>
    <property type="molecule type" value="Genomic_DNA"/>
</dbReference>
<dbReference type="AlphaFoldDB" id="R7V2L5"/>
<protein>
    <recommendedName>
        <fullName evidence="5">Membrane-bound transcription factor site-2 protease</fullName>
        <ecNumber evidence="4">3.4.24.85</ecNumber>
    </recommendedName>
    <alternativeName>
        <fullName evidence="9">Endopeptidase S2P</fullName>
    </alternativeName>
</protein>
<evidence type="ECO:0000256" key="6">
    <source>
        <dbReference type="ARBA" id="ARBA00022692"/>
    </source>
</evidence>
<evidence type="ECO:0000259" key="12">
    <source>
        <dbReference type="Pfam" id="PF02163"/>
    </source>
</evidence>
<evidence type="ECO:0000256" key="2">
    <source>
        <dbReference type="ARBA" id="ARBA00004127"/>
    </source>
</evidence>
<dbReference type="CDD" id="cd06775">
    <property type="entry name" value="cpPDZ_MBTPS2-like"/>
    <property type="match status" value="1"/>
</dbReference>
<dbReference type="GO" id="GO:0016020">
    <property type="term" value="C:membrane"/>
    <property type="evidence" value="ECO:0007669"/>
    <property type="project" value="InterPro"/>
</dbReference>
<name>R7V2L5_CAPTE</name>
<dbReference type="PANTHER" id="PTHR13325:SF3">
    <property type="entry name" value="MEMBRANE-BOUND TRANSCRIPTION FACTOR SITE-2 PROTEASE"/>
    <property type="match status" value="1"/>
</dbReference>
<dbReference type="Proteomes" id="UP000014760">
    <property type="component" value="Unassembled WGS sequence"/>
</dbReference>
<evidence type="ECO:0000256" key="10">
    <source>
        <dbReference type="ARBA" id="ARBA00045828"/>
    </source>
</evidence>
<evidence type="ECO:0000313" key="15">
    <source>
        <dbReference type="Proteomes" id="UP000014760"/>
    </source>
</evidence>
<evidence type="ECO:0000256" key="7">
    <source>
        <dbReference type="ARBA" id="ARBA00022989"/>
    </source>
</evidence>
<dbReference type="GO" id="GO:0031293">
    <property type="term" value="P:membrane protein intracellular domain proteolysis"/>
    <property type="evidence" value="ECO:0007669"/>
    <property type="project" value="TreeGrafter"/>
</dbReference>
<dbReference type="GO" id="GO:0005737">
    <property type="term" value="C:cytoplasm"/>
    <property type="evidence" value="ECO:0007669"/>
    <property type="project" value="TreeGrafter"/>
</dbReference>
<dbReference type="GO" id="GO:0012505">
    <property type="term" value="C:endomembrane system"/>
    <property type="evidence" value="ECO:0007669"/>
    <property type="project" value="UniProtKB-SubCell"/>
</dbReference>
<comment type="function">
    <text evidence="10">Zinc metalloprotease that mediates intramembrane proteolysis of proteins such as ATF6, ATF6B, SREBF1/SREBP1 and SREBF2/SREBP2. Catalyzes the second step in the proteolytic activation of the sterol regulatory element-binding proteins (SREBPs) SREBF1/SREBP1 and SREBF2/SREBP2: cleaves SREBPs within the first transmembrane segment, thereby releasing the N-terminal segment with a portion of the transmembrane segment attached. Mature N-terminal SREBP fragments shuttle to the nucleus and activate gene transcription. Also mediates the second step in the proteolytic activation of the cyclic AMP-dependent transcription factor ATF-6 (ATF6 and ATF6B). Involved in intramembrane proteolysis during bone formation. In astrocytes and osteoblasts, upon DNA damage and ER stress, mediates the second step of the regulated intramembrane proteolytic activation of the transcription factor CREB3L1, leading to the inhibition of cell-cycle progression.</text>
</comment>
<feature type="domain" description="Peptidase M50" evidence="12">
    <location>
        <begin position="129"/>
        <end position="465"/>
    </location>
</feature>
<sequence>MLQTTVIALFMGFWASLYLLDAFLKTHQGFSRSYINFLSRTGLSVSIAQLRWYTPYFNRLFVRIGSWKTHFLKVWFTCGVCFGLVAMLVSVFLLSLMVYNTLCQKPIEQQILTPVMPGVNLPSNQIGYYLLTLFTCGVLHEAGHAVAAVREQVRVNGFGVFIFILYPGAFVDLYTEHLQVISPLRQLRIYCAGVWHNFVIVVVAIFYLLCLPWFLLPFYSVGSGVIVTSVLENSAVSGPRGLSNGDCITNVGQCRVNHVNDWIRCISSSMVAPSDGYCMALDLIQQQDVSLPSYTTPAGNVECCGNTSNTHLCFFYHSKLSASLNHACLPARTITDRPPCHLQSDCRIPGGDAVCVMPSLDNSTKLLRILHHDKPPLLFLGHPLDLHYSLTLSNYWPKALIIPLDLPYVLETFCKYLISLSGALAILNVVPCYALDGQWILLSFLELSLRSTVPNPETRGLIYTCLLLMGTILLSLNIFIAMWMLFMR</sequence>
<proteinExistence type="inferred from homology"/>
<dbReference type="GO" id="GO:1905897">
    <property type="term" value="P:regulation of response to endoplasmic reticulum stress"/>
    <property type="evidence" value="ECO:0007669"/>
    <property type="project" value="TreeGrafter"/>
</dbReference>
<dbReference type="InterPro" id="IPR001193">
    <property type="entry name" value="MBTPS2"/>
</dbReference>
<feature type="transmembrane region" description="Helical" evidence="11">
    <location>
        <begin position="126"/>
        <end position="149"/>
    </location>
</feature>
<dbReference type="PRINTS" id="PR01000">
    <property type="entry name" value="SREBPS2PTASE"/>
</dbReference>
<dbReference type="OMA" id="GFDGAHI"/>
<dbReference type="SUPFAM" id="SSF50156">
    <property type="entry name" value="PDZ domain-like"/>
    <property type="match status" value="1"/>
</dbReference>
<dbReference type="FunCoup" id="R7V2L5">
    <property type="interactions" value="1485"/>
</dbReference>
<dbReference type="STRING" id="283909.R7V2L5"/>
<evidence type="ECO:0000256" key="3">
    <source>
        <dbReference type="ARBA" id="ARBA00009989"/>
    </source>
</evidence>
<dbReference type="EMBL" id="KB295744">
    <property type="protein sequence ID" value="ELU12697.1"/>
    <property type="molecule type" value="Genomic_DNA"/>
</dbReference>
<reference evidence="15" key="1">
    <citation type="submission" date="2012-12" db="EMBL/GenBank/DDBJ databases">
        <authorList>
            <person name="Hellsten U."/>
            <person name="Grimwood J."/>
            <person name="Chapman J.A."/>
            <person name="Shapiro H."/>
            <person name="Aerts A."/>
            <person name="Otillar R.P."/>
            <person name="Terry A.Y."/>
            <person name="Boore J.L."/>
            <person name="Simakov O."/>
            <person name="Marletaz F."/>
            <person name="Cho S.-J."/>
            <person name="Edsinger-Gonzales E."/>
            <person name="Havlak P."/>
            <person name="Kuo D.-H."/>
            <person name="Larsson T."/>
            <person name="Lv J."/>
            <person name="Arendt D."/>
            <person name="Savage R."/>
            <person name="Osoegawa K."/>
            <person name="de Jong P."/>
            <person name="Lindberg D.R."/>
            <person name="Seaver E.C."/>
            <person name="Weisblat D.A."/>
            <person name="Putnam N.H."/>
            <person name="Grigoriev I.V."/>
            <person name="Rokhsar D.S."/>
        </authorList>
    </citation>
    <scope>NUCLEOTIDE SEQUENCE</scope>
    <source>
        <strain evidence="15">I ESC-2004</strain>
    </source>
</reference>
<evidence type="ECO:0000256" key="1">
    <source>
        <dbReference type="ARBA" id="ARBA00001350"/>
    </source>
</evidence>
<dbReference type="Pfam" id="PF02163">
    <property type="entry name" value="Peptidase_M50"/>
    <property type="match status" value="1"/>
</dbReference>
<keyword evidence="15" id="KW-1185">Reference proteome</keyword>
<feature type="transmembrane region" description="Helical" evidence="11">
    <location>
        <begin position="6"/>
        <end position="24"/>
    </location>
</feature>
<keyword evidence="8 11" id="KW-0472">Membrane</keyword>
<evidence type="ECO:0000256" key="8">
    <source>
        <dbReference type="ARBA" id="ARBA00023136"/>
    </source>
</evidence>
<evidence type="ECO:0000313" key="13">
    <source>
        <dbReference type="EMBL" id="ELU12697.1"/>
    </source>
</evidence>
<keyword evidence="6 11" id="KW-0812">Transmembrane</keyword>
<evidence type="ECO:0000256" key="4">
    <source>
        <dbReference type="ARBA" id="ARBA00012347"/>
    </source>
</evidence>
<evidence type="ECO:0000256" key="11">
    <source>
        <dbReference type="SAM" id="Phobius"/>
    </source>
</evidence>
<reference evidence="13 15" key="2">
    <citation type="journal article" date="2013" name="Nature">
        <title>Insights into bilaterian evolution from three spiralian genomes.</title>
        <authorList>
            <person name="Simakov O."/>
            <person name="Marletaz F."/>
            <person name="Cho S.J."/>
            <person name="Edsinger-Gonzales E."/>
            <person name="Havlak P."/>
            <person name="Hellsten U."/>
            <person name="Kuo D.H."/>
            <person name="Larsson T."/>
            <person name="Lv J."/>
            <person name="Arendt D."/>
            <person name="Savage R."/>
            <person name="Osoegawa K."/>
            <person name="de Jong P."/>
            <person name="Grimwood J."/>
            <person name="Chapman J.A."/>
            <person name="Shapiro H."/>
            <person name="Aerts A."/>
            <person name="Otillar R.P."/>
            <person name="Terry A.Y."/>
            <person name="Boore J.L."/>
            <person name="Grigoriev I.V."/>
            <person name="Lindberg D.R."/>
            <person name="Seaver E.C."/>
            <person name="Weisblat D.A."/>
            <person name="Putnam N.H."/>
            <person name="Rokhsar D.S."/>
        </authorList>
    </citation>
    <scope>NUCLEOTIDE SEQUENCE</scope>
    <source>
        <strain evidence="13 15">I ESC-2004</strain>
    </source>
</reference>
<feature type="transmembrane region" description="Helical" evidence="11">
    <location>
        <begin position="74"/>
        <end position="99"/>
    </location>
</feature>
<dbReference type="GO" id="GO:0004222">
    <property type="term" value="F:metalloendopeptidase activity"/>
    <property type="evidence" value="ECO:0007669"/>
    <property type="project" value="InterPro"/>
</dbReference>
<evidence type="ECO:0000256" key="5">
    <source>
        <dbReference type="ARBA" id="ARBA00014400"/>
    </source>
</evidence>
<dbReference type="PANTHER" id="PTHR13325">
    <property type="entry name" value="PROTEASE M50 MEMBRANE-BOUND TRANSCRIPTION FACTOR SITE 2 PROTEASE"/>
    <property type="match status" value="1"/>
</dbReference>
<dbReference type="InterPro" id="IPR008915">
    <property type="entry name" value="Peptidase_M50"/>
</dbReference>
<evidence type="ECO:0000313" key="14">
    <source>
        <dbReference type="EnsemblMetazoa" id="CapteP129824"/>
    </source>
</evidence>
<keyword evidence="7 11" id="KW-1133">Transmembrane helix</keyword>
<gene>
    <name evidence="13" type="ORF">CAPTEDRAFT_129824</name>
</gene>
<dbReference type="OrthoDB" id="69989at2759"/>
<comment type="subcellular location">
    <subcellularLocation>
        <location evidence="2">Endomembrane system</location>
        <topology evidence="2">Multi-pass membrane protein</topology>
    </subcellularLocation>
</comment>
<accession>R7V2L5</accession>
<evidence type="ECO:0000256" key="9">
    <source>
        <dbReference type="ARBA" id="ARBA00032658"/>
    </source>
</evidence>
<organism evidence="13">
    <name type="scientific">Capitella teleta</name>
    <name type="common">Polychaete worm</name>
    <dbReference type="NCBI Taxonomy" id="283909"/>
    <lineage>
        <taxon>Eukaryota</taxon>
        <taxon>Metazoa</taxon>
        <taxon>Spiralia</taxon>
        <taxon>Lophotrochozoa</taxon>
        <taxon>Annelida</taxon>
        <taxon>Polychaeta</taxon>
        <taxon>Sedentaria</taxon>
        <taxon>Scolecida</taxon>
        <taxon>Capitellidae</taxon>
        <taxon>Capitella</taxon>
    </lineage>
</organism>
<dbReference type="InterPro" id="IPR036034">
    <property type="entry name" value="PDZ_sf"/>
</dbReference>
<feature type="transmembrane region" description="Helical" evidence="11">
    <location>
        <begin position="416"/>
        <end position="441"/>
    </location>
</feature>
<comment type="catalytic activity">
    <reaction evidence="1">
        <text>Cleaves several transcription factors that are type-2 transmembrane proteins within membrane-spanning domains. Known substrates include sterol regulatory element-binding protein (SREBP) -1, SREBP-2 and forms of the transcriptional activator ATF6. SREBP-2 is cleaved at the site 477-DRSRILL-|-CVLTFLCLSFNPLTSLLQWGGA-505. The residues Asn-Pro, 11 residues distal to the site of cleavage in the membrane-spanning domain, are important for cleavage by S2P endopeptidase. Replacement of either of these residues does not prevent cleavage, but there is no cleavage if both of these residues are replaced.</text>
        <dbReference type="EC" id="3.4.24.85"/>
    </reaction>
</comment>
<dbReference type="EC" id="3.4.24.85" evidence="4"/>
<feature type="transmembrane region" description="Helical" evidence="11">
    <location>
        <begin position="155"/>
        <end position="175"/>
    </location>
</feature>
<comment type="similarity">
    <text evidence="3">Belongs to the peptidase M50A family.</text>
</comment>